<dbReference type="Gene3D" id="3.40.50.10490">
    <property type="entry name" value="Glucose-6-phosphate isomerase like protein, domain 1"/>
    <property type="match status" value="1"/>
</dbReference>
<keyword evidence="3 5" id="KW-0687">Ribonucleoprotein</keyword>
<dbReference type="PROSITE" id="PS00962">
    <property type="entry name" value="RIBOSOMAL_S2_1"/>
    <property type="match status" value="1"/>
</dbReference>
<dbReference type="GO" id="GO:0005763">
    <property type="term" value="C:mitochondrial small ribosomal subunit"/>
    <property type="evidence" value="ECO:0007669"/>
    <property type="project" value="TreeGrafter"/>
</dbReference>
<evidence type="ECO:0000256" key="3">
    <source>
        <dbReference type="ARBA" id="ARBA00023274"/>
    </source>
</evidence>
<dbReference type="PANTHER" id="PTHR12534:SF0">
    <property type="entry name" value="SMALL RIBOSOMAL SUBUNIT PROTEIN US2M"/>
    <property type="match status" value="1"/>
</dbReference>
<dbReference type="InterPro" id="IPR018130">
    <property type="entry name" value="Ribosomal_uS2_CS"/>
</dbReference>
<dbReference type="HAMAP" id="MF_00291_B">
    <property type="entry name" value="Ribosomal_uS2_B"/>
    <property type="match status" value="1"/>
</dbReference>
<dbReference type="Gene3D" id="1.10.287.610">
    <property type="entry name" value="Helix hairpin bin"/>
    <property type="match status" value="1"/>
</dbReference>
<evidence type="ECO:0000256" key="4">
    <source>
        <dbReference type="ARBA" id="ARBA00035155"/>
    </source>
</evidence>
<dbReference type="PANTHER" id="PTHR12534">
    <property type="entry name" value="30S RIBOSOMAL PROTEIN S2 PROKARYOTIC AND ORGANELLAR"/>
    <property type="match status" value="1"/>
</dbReference>
<evidence type="ECO:0000256" key="5">
    <source>
        <dbReference type="RuleBase" id="RU003631"/>
    </source>
</evidence>
<dbReference type="PRINTS" id="PR00395">
    <property type="entry name" value="RIBOSOMALS2"/>
</dbReference>
<comment type="similarity">
    <text evidence="1 5">Belongs to the universal ribosomal protein uS2 family.</text>
</comment>
<dbReference type="NCBIfam" id="TIGR01011">
    <property type="entry name" value="rpsB_bact"/>
    <property type="match status" value="1"/>
</dbReference>
<proteinExistence type="inferred from homology"/>
<dbReference type="SUPFAM" id="SSF52313">
    <property type="entry name" value="Ribosomal protein S2"/>
    <property type="match status" value="1"/>
</dbReference>
<accession>A0A679CAB6</accession>
<sequence length="236" mass="26938">MSITTLSELVEAGSHFGHQVRRWNPKMLPYIYEERNGVHIIDLVRTSQLLMNACNYVRKVSTEGKQFLFVGTRRHVANIVAQEAERCGAYYINQHWLGGTLTNWSTIKMRVERLRELECFLKSGHFDQLPKKEVALLYSELEKLRKNLGGIHGMQRLPDVVVIVDQKHEYTAVQECIKLGIPTVSILDTNCNPDLTDLPIPANDDAVRSVKLILGKLSEAIYDGFRETSTHHKQVL</sequence>
<dbReference type="InterPro" id="IPR005706">
    <property type="entry name" value="Ribosomal_uS2_bac/mit/plastid"/>
</dbReference>
<name>A0A679CAB6_9CRYP</name>
<dbReference type="PROSITE" id="PS00963">
    <property type="entry name" value="RIBOSOMAL_S2_2"/>
    <property type="match status" value="1"/>
</dbReference>
<dbReference type="GO" id="GO:0006412">
    <property type="term" value="P:translation"/>
    <property type="evidence" value="ECO:0007669"/>
    <property type="project" value="InterPro"/>
</dbReference>
<dbReference type="FunFam" id="1.10.287.610:FF:000001">
    <property type="entry name" value="30S ribosomal protein S2"/>
    <property type="match status" value="1"/>
</dbReference>
<geneLocation type="plastid" evidence="6"/>
<dbReference type="AlphaFoldDB" id="A0A679CAB6"/>
<evidence type="ECO:0000313" key="6">
    <source>
        <dbReference type="EMBL" id="BBK20443.1"/>
    </source>
</evidence>
<dbReference type="GO" id="GO:0003735">
    <property type="term" value="F:structural constituent of ribosome"/>
    <property type="evidence" value="ECO:0007669"/>
    <property type="project" value="InterPro"/>
</dbReference>
<evidence type="ECO:0000256" key="2">
    <source>
        <dbReference type="ARBA" id="ARBA00022980"/>
    </source>
</evidence>
<evidence type="ECO:0000256" key="1">
    <source>
        <dbReference type="ARBA" id="ARBA00006242"/>
    </source>
</evidence>
<reference evidence="6" key="1">
    <citation type="journal article" date="2020" name="Genome Biol. Evol.">
        <title>Comparative plastid genomics of Cryptomonas species reveals fine-scale genomic responses to loss of photosynthesis.</title>
        <authorList>
            <person name="Tanifuji G."/>
            <person name="Kamikawa R."/>
            <person name="Moore C.E."/>
            <person name="Mills T."/>
            <person name="Onodera N.T."/>
            <person name="Kashiyama Y."/>
            <person name="Archibald J.M."/>
            <person name="Inagaki Y."/>
            <person name="Hashimoto T."/>
        </authorList>
    </citation>
    <scope>NUCLEOTIDE SEQUENCE</scope>
    <source>
        <strain evidence="6">CCAC 1634 B</strain>
    </source>
</reference>
<gene>
    <name evidence="6" type="primary">rps2</name>
    <name evidence="6" type="ORF">CryM1634B_p008</name>
</gene>
<protein>
    <recommendedName>
        <fullName evidence="4">Small ribosomal subunit protein uS2c</fullName>
    </recommendedName>
</protein>
<dbReference type="EMBL" id="LC484193">
    <property type="protein sequence ID" value="BBK20443.1"/>
    <property type="molecule type" value="Genomic_DNA"/>
</dbReference>
<dbReference type="CDD" id="cd01425">
    <property type="entry name" value="RPS2"/>
    <property type="match status" value="1"/>
</dbReference>
<organism evidence="6">
    <name type="scientific">Cryptomonas sp. CCAC 1634B</name>
    <dbReference type="NCBI Taxonomy" id="2051848"/>
    <lineage>
        <taxon>Eukaryota</taxon>
        <taxon>Cryptophyceae</taxon>
        <taxon>Cryptomonadales</taxon>
        <taxon>Cryptomonadaceae</taxon>
        <taxon>Cryptomonas</taxon>
    </lineage>
</organism>
<keyword evidence="6" id="KW-0934">Plastid</keyword>
<dbReference type="InterPro" id="IPR023591">
    <property type="entry name" value="Ribosomal_uS2_flav_dom_sf"/>
</dbReference>
<dbReference type="Pfam" id="PF00318">
    <property type="entry name" value="Ribosomal_S2"/>
    <property type="match status" value="1"/>
</dbReference>
<dbReference type="InterPro" id="IPR001865">
    <property type="entry name" value="Ribosomal_uS2"/>
</dbReference>
<keyword evidence="2 5" id="KW-0689">Ribosomal protein</keyword>